<organism evidence="1">
    <name type="scientific">viral metagenome</name>
    <dbReference type="NCBI Taxonomy" id="1070528"/>
    <lineage>
        <taxon>unclassified sequences</taxon>
        <taxon>metagenomes</taxon>
        <taxon>organismal metagenomes</taxon>
    </lineage>
</organism>
<name>A0A6C0EEB0_9ZZZZ</name>
<accession>A0A6C0EEB0</accession>
<dbReference type="AlphaFoldDB" id="A0A6C0EEB0"/>
<protein>
    <submittedName>
        <fullName evidence="1">Uncharacterized protein</fullName>
    </submittedName>
</protein>
<proteinExistence type="predicted"/>
<evidence type="ECO:0000313" key="1">
    <source>
        <dbReference type="EMBL" id="QHT26743.1"/>
    </source>
</evidence>
<dbReference type="EMBL" id="MN739801">
    <property type="protein sequence ID" value="QHT26743.1"/>
    <property type="molecule type" value="Genomic_DNA"/>
</dbReference>
<sequence>MTQNLKSRYDEFIPLFRDYNDYRVRLFLDQLQQSTDDSITLPSNFPRTTTQRYVPNDIYFRWRKPNKNGEFHVNTPEKMKNAYYKYKATELADDDVHPEWFIFFVQMSTCLDTVTYVLNGVDTIIESGVQVPLQTVKQNKSKMFEILKSLKNVSQNSIHEFVRSFLSKIATFDSQDNSVTPPNLRVDLNFDTDAQFLDNIIKIKFKSKEKIMDVLMHKYYPAPPQKFNQEHNNYSNFILIMYRCIFNSKFNFTNPPNNIDYVSSYWKLIPDKSVYQELQNWFNTNPALGFNIGIAEKLYKLINDMNISEFTYNIDKYFISRLLDQELAKPQPIITHFFDDEPPENPKYFRDKDGLIVIKNQNGDFVNADTEAINKLSEGDKCYGTGVVEAVHPDFPTDPNKNLTCTNYFRDCLLGKNIDQCKIYLRQENFWKDAKEEVDAMLPAIAIDTLKAFEFDFFNITVNGKNLKKIQKVEEWLNKQLSNVPNKLTQKEWDAINKNQKLKGYLEYLVKKINDNPVILNPDYQTTQHVPSDGPFHNMLTKMGIKPYHQPNFYPVSVFEKLRLSINNYSNNLVLGLRFPIYPVGRVGVLVGGNALTEHYQNKLTNENLQLSATLKRHYALLIERLKNYNKSIHPDHHSQINKLIEKLNSVEKKLYQTIIYTDKYADLLELLGDNTNNNETLTMDTLKEFVDLRNNTLNKTKKRQLDLVDVLQSIAEQQNQIETKEGKSFPLKDLRIRK</sequence>
<reference evidence="1" key="1">
    <citation type="journal article" date="2020" name="Nature">
        <title>Giant virus diversity and host interactions through global metagenomics.</title>
        <authorList>
            <person name="Schulz F."/>
            <person name="Roux S."/>
            <person name="Paez-Espino D."/>
            <person name="Jungbluth S."/>
            <person name="Walsh D.A."/>
            <person name="Denef V.J."/>
            <person name="McMahon K.D."/>
            <person name="Konstantinidis K.T."/>
            <person name="Eloe-Fadrosh E.A."/>
            <person name="Kyrpides N.C."/>
            <person name="Woyke T."/>
        </authorList>
    </citation>
    <scope>NUCLEOTIDE SEQUENCE</scope>
    <source>
        <strain evidence="1">GVMAG-M-3300023179-2</strain>
    </source>
</reference>